<dbReference type="RefSeq" id="WP_147804973.1">
    <property type="nucleotide sequence ID" value="NZ_CP144914.1"/>
</dbReference>
<dbReference type="OrthoDB" id="9791067at2"/>
<dbReference type="Pfam" id="PF03625">
    <property type="entry name" value="DUF302"/>
    <property type="match status" value="1"/>
</dbReference>
<dbReference type="InterPro" id="IPR016796">
    <property type="entry name" value="UCP021774"/>
</dbReference>
<evidence type="ECO:0000259" key="1">
    <source>
        <dbReference type="Pfam" id="PF03625"/>
    </source>
</evidence>
<dbReference type="InterPro" id="IPR005180">
    <property type="entry name" value="DUF302"/>
</dbReference>
<dbReference type="AlphaFoldDB" id="A0A5C7F3B4"/>
<reference evidence="2 3" key="1">
    <citation type="submission" date="2024-01" db="EMBL/GenBank/DDBJ databases">
        <title>Complete Genome Sequence of Alkalicoccus halolimnae BZ-SZ-XJ29T, a Moderately Halophilic Bacterium Isolated from a Salt Lake.</title>
        <authorList>
            <person name="Zhao B."/>
        </authorList>
    </citation>
    <scope>NUCLEOTIDE SEQUENCE [LARGE SCALE GENOMIC DNA]</scope>
    <source>
        <strain evidence="2 3">BZ-SZ-XJ29</strain>
    </source>
</reference>
<dbReference type="KEGG" id="ahal:FTX54_010375"/>
<dbReference type="Gene3D" id="3.30.310.70">
    <property type="entry name" value="TT1751-like domain"/>
    <property type="match status" value="1"/>
</dbReference>
<accession>A0A5C7F3B4</accession>
<evidence type="ECO:0000313" key="3">
    <source>
        <dbReference type="Proteomes" id="UP000321816"/>
    </source>
</evidence>
<gene>
    <name evidence="2" type="ORF">FTX54_010375</name>
</gene>
<name>A0A5C7F3B4_9BACI</name>
<dbReference type="SUPFAM" id="SSF103247">
    <property type="entry name" value="TT1751-like"/>
    <property type="match status" value="1"/>
</dbReference>
<dbReference type="CDD" id="cd14797">
    <property type="entry name" value="DUF302"/>
    <property type="match status" value="1"/>
</dbReference>
<dbReference type="InterPro" id="IPR035923">
    <property type="entry name" value="TT1751-like_sf"/>
</dbReference>
<organism evidence="2 3">
    <name type="scientific">Alkalicoccus halolimnae</name>
    <dbReference type="NCBI Taxonomy" id="1667239"/>
    <lineage>
        <taxon>Bacteria</taxon>
        <taxon>Bacillati</taxon>
        <taxon>Bacillota</taxon>
        <taxon>Bacilli</taxon>
        <taxon>Bacillales</taxon>
        <taxon>Bacillaceae</taxon>
        <taxon>Alkalicoccus</taxon>
    </lineage>
</organism>
<dbReference type="PANTHER" id="PTHR38342:SF1">
    <property type="entry name" value="SLR5037 PROTEIN"/>
    <property type="match status" value="1"/>
</dbReference>
<dbReference type="EMBL" id="CP144914">
    <property type="protein sequence ID" value="WWD78832.1"/>
    <property type="molecule type" value="Genomic_DNA"/>
</dbReference>
<sequence length="128" mass="14530">MFHSTVNSPYSVEDTVNKLSEAFQDKQFGVLWDFDAKAKLDEKEVGLDNKFRILEVCNPKIAKQVLTETMIAGYFLPCKVVVYEEDAQTKIGMPRPTVLMEHVDNEKVQKVAQDVENTMEAAMNEAVK</sequence>
<dbReference type="PIRSF" id="PIRSF021774">
    <property type="entry name" value="UCP021774"/>
    <property type="match status" value="1"/>
</dbReference>
<dbReference type="PANTHER" id="PTHR38342">
    <property type="entry name" value="SLR5037 PROTEIN"/>
    <property type="match status" value="1"/>
</dbReference>
<feature type="domain" description="DUF302" evidence="1">
    <location>
        <begin position="35"/>
        <end position="96"/>
    </location>
</feature>
<protein>
    <submittedName>
        <fullName evidence="2">DUF302 domain-containing protein</fullName>
    </submittedName>
</protein>
<evidence type="ECO:0000313" key="2">
    <source>
        <dbReference type="EMBL" id="WWD78832.1"/>
    </source>
</evidence>
<dbReference type="Proteomes" id="UP000321816">
    <property type="component" value="Chromosome"/>
</dbReference>
<keyword evidence="3" id="KW-1185">Reference proteome</keyword>
<proteinExistence type="predicted"/>